<feature type="transmembrane region" description="Helical" evidence="2">
    <location>
        <begin position="79"/>
        <end position="98"/>
    </location>
</feature>
<feature type="region of interest" description="Disordered" evidence="1">
    <location>
        <begin position="567"/>
        <end position="630"/>
    </location>
</feature>
<evidence type="ECO:0000256" key="2">
    <source>
        <dbReference type="SAM" id="Phobius"/>
    </source>
</evidence>
<dbReference type="Pfam" id="PF01841">
    <property type="entry name" value="Transglut_core"/>
    <property type="match status" value="1"/>
</dbReference>
<feature type="transmembrane region" description="Helical" evidence="2">
    <location>
        <begin position="26"/>
        <end position="46"/>
    </location>
</feature>
<keyword evidence="2" id="KW-0472">Membrane</keyword>
<dbReference type="EMBL" id="CP097160">
    <property type="protein sequence ID" value="UQN15347.1"/>
    <property type="molecule type" value="Genomic_DNA"/>
</dbReference>
<feature type="transmembrane region" description="Helical" evidence="2">
    <location>
        <begin position="134"/>
        <end position="153"/>
    </location>
</feature>
<proteinExistence type="predicted"/>
<feature type="region of interest" description="Disordered" evidence="1">
    <location>
        <begin position="389"/>
        <end position="411"/>
    </location>
</feature>
<feature type="transmembrane region" description="Helical" evidence="2">
    <location>
        <begin position="160"/>
        <end position="178"/>
    </location>
</feature>
<dbReference type="InterPro" id="IPR052901">
    <property type="entry name" value="Bact_TGase-like"/>
</dbReference>
<dbReference type="SUPFAM" id="SSF54001">
    <property type="entry name" value="Cysteine proteinases"/>
    <property type="match status" value="1"/>
</dbReference>
<accession>A0ABY4MY39</accession>
<dbReference type="PANTHER" id="PTHR42736:SF1">
    <property type="entry name" value="PROTEIN-GLUTAMINE GAMMA-GLUTAMYLTRANSFERASE"/>
    <property type="match status" value="1"/>
</dbReference>
<evidence type="ECO:0000313" key="4">
    <source>
        <dbReference type="EMBL" id="UQN15347.1"/>
    </source>
</evidence>
<dbReference type="InterPro" id="IPR021878">
    <property type="entry name" value="TgpA_N"/>
</dbReference>
<feature type="compositionally biased region" description="Polar residues" evidence="1">
    <location>
        <begin position="567"/>
        <end position="579"/>
    </location>
</feature>
<feature type="transmembrane region" description="Helical" evidence="2">
    <location>
        <begin position="184"/>
        <end position="204"/>
    </location>
</feature>
<protein>
    <submittedName>
        <fullName evidence="4">DUF3488 and transglutaminase-like domain-containing protein</fullName>
    </submittedName>
</protein>
<feature type="transmembrane region" description="Helical" evidence="2">
    <location>
        <begin position="225"/>
        <end position="248"/>
    </location>
</feature>
<organism evidence="4">
    <name type="scientific">Gulosibacter sediminis</name>
    <dbReference type="NCBI Taxonomy" id="1729695"/>
    <lineage>
        <taxon>Bacteria</taxon>
        <taxon>Bacillati</taxon>
        <taxon>Actinomycetota</taxon>
        <taxon>Actinomycetes</taxon>
        <taxon>Micrococcales</taxon>
        <taxon>Microbacteriaceae</taxon>
        <taxon>Gulosibacter</taxon>
    </lineage>
</organism>
<reference evidence="4" key="1">
    <citation type="submission" date="2022-05" db="EMBL/GenBank/DDBJ databases">
        <title>Complete genome sequence of toluene-degrading Gulosibacter sediminis strain ACHW.36C.</title>
        <authorList>
            <person name="Wai A.C."/>
            <person name="Lai G.K."/>
            <person name="Griffin S.D."/>
            <person name="Leung F.C."/>
        </authorList>
    </citation>
    <scope>NUCLEOTIDE SEQUENCE [LARGE SCALE GENOMIC DNA]</scope>
    <source>
        <strain evidence="4">ACHW.36C</strain>
    </source>
</reference>
<feature type="transmembrane region" description="Helical" evidence="2">
    <location>
        <begin position="642"/>
        <end position="666"/>
    </location>
</feature>
<name>A0ABY4MY39_9MICO</name>
<dbReference type="InterPro" id="IPR038765">
    <property type="entry name" value="Papain-like_cys_pep_sf"/>
</dbReference>
<dbReference type="InterPro" id="IPR002931">
    <property type="entry name" value="Transglutaminase-like"/>
</dbReference>
<evidence type="ECO:0000259" key="3">
    <source>
        <dbReference type="SMART" id="SM00460"/>
    </source>
</evidence>
<dbReference type="Pfam" id="PF11992">
    <property type="entry name" value="TgpA_N"/>
    <property type="match status" value="1"/>
</dbReference>
<feature type="domain" description="Transglutaminase-like" evidence="3">
    <location>
        <begin position="493"/>
        <end position="568"/>
    </location>
</feature>
<keyword evidence="2" id="KW-1133">Transmembrane helix</keyword>
<sequence length="813" mass="87290">MSVQSTLNPRRNSAMRERAAAATQRGSWFVTTGLVLLMLAALTLVAPIVNGFGWYLPVAVAVVVSLVAVQAARQFTGQMWVSAVVAFLLVVLTIVVLSTPSDPLSILSAPFQRFREFSEQVASDTPPIRESQPVTLMIGTVAVALAALADIIAQSLRAPAFAPITLLPLIIVPVTVGVEPAAWYFWALTLLALVLFFYVGHRWLQQGDDEARAAVGFTADGRGSGGIVSALVGGVAAIAVAALIAVLLPPTSGAWWGIFNGNASLATNRVNPIIDLGDDLRRDDPVDILRYATSQSQGQLPYLSLTTLTQLSSDTEWVPGEFDQTSDVTNGEQPADGALASGANVLQVNSNIVLEQGVSAYLPHIGTLNEISDLEGDYLRDEETGDLREANDEPLAQSYQGNSTVPRPTEEQISTAPLNVASQLEPYTELPDDSAALDEIRAQLEQVVDANATPYQQALQLQAWFTGGAFDYSEQAPVENDYDGTSLDVITEFLQVRSGYCVHFSSAMAVMGRLLGIPTRIQVGFTPGTEESVNAIGQSVYVVTTDDLHAWAEFWLPGYGWVPFETTPSDGLNQPTLDQETPEQTAAPTEVPTPTTEAPTPTPTPTDAEATPDATDDNGGGGSSNDSERDAGGLDIEAVFRWIGIALAVLVPLALIALLLLLPKLLRQQRTATRRRQVRAEGSTAIAVSEAAWQEVLDTARDYGIEISRSATTGAQRSRLARELRGHDAALAAASRLTDAHNAAHFADPERPDYRVAAWDDVATIRAALHERAGKDARRAARTVPLSALPTGLRGWLLRRRRSRAAKQRRKES</sequence>
<dbReference type="Gene3D" id="3.10.620.30">
    <property type="match status" value="1"/>
</dbReference>
<dbReference type="SMART" id="SM00460">
    <property type="entry name" value="TGc"/>
    <property type="match status" value="1"/>
</dbReference>
<feature type="compositionally biased region" description="Polar residues" evidence="1">
    <location>
        <begin position="397"/>
        <end position="411"/>
    </location>
</feature>
<evidence type="ECO:0000256" key="1">
    <source>
        <dbReference type="SAM" id="MobiDB-lite"/>
    </source>
</evidence>
<feature type="compositionally biased region" description="Low complexity" evidence="1">
    <location>
        <begin position="582"/>
        <end position="613"/>
    </location>
</feature>
<keyword evidence="2" id="KW-0812">Transmembrane</keyword>
<feature type="transmembrane region" description="Helical" evidence="2">
    <location>
        <begin position="52"/>
        <end position="72"/>
    </location>
</feature>
<dbReference type="PANTHER" id="PTHR42736">
    <property type="entry name" value="PROTEIN-GLUTAMINE GAMMA-GLUTAMYLTRANSFERASE"/>
    <property type="match status" value="1"/>
</dbReference>
<gene>
    <name evidence="4" type="ORF">M3M28_02440</name>
</gene>